<dbReference type="Gramene" id="Pp3c2_35860V3.6">
    <property type="protein sequence ID" value="Pp3c2_35860V3.6"/>
    <property type="gene ID" value="Pp3c2_35860"/>
</dbReference>
<evidence type="ECO:0000313" key="12">
    <source>
        <dbReference type="EnsemblPlants" id="Pp3c2_35860V3.1"/>
    </source>
</evidence>
<dbReference type="Pfam" id="PF22908">
    <property type="entry name" value="PHD_NSD"/>
    <property type="match status" value="1"/>
</dbReference>
<dbReference type="STRING" id="3218.A0A2K1L4D4"/>
<dbReference type="Gramene" id="Pp3c2_35860V3.4">
    <property type="protein sequence ID" value="Pp3c2_35860V3.4"/>
    <property type="gene ID" value="Pp3c2_35860"/>
</dbReference>
<dbReference type="InterPro" id="IPR046341">
    <property type="entry name" value="SET_dom_sf"/>
</dbReference>
<dbReference type="Pfam" id="PF00856">
    <property type="entry name" value="SET"/>
    <property type="match status" value="1"/>
</dbReference>
<dbReference type="EnsemblPlants" id="Pp3c2_35860V3.9">
    <property type="protein sequence ID" value="Pp3c2_35860V3.9"/>
    <property type="gene ID" value="Pp3c2_35860"/>
</dbReference>
<evidence type="ECO:0000256" key="6">
    <source>
        <dbReference type="ARBA" id="ARBA00022691"/>
    </source>
</evidence>
<dbReference type="InterPro" id="IPR055198">
    <property type="entry name" value="NSD_PHD"/>
</dbReference>
<sequence length="847" mass="94399">MGVSSTLIMVNNPLKQFLVYESILKKVAGNQGMNEKRFKHMSFTKLDKSSFQGCGDRQESFVQHSSVGSENILTTMCSDGSTNSTNNSSSFLSPTLSFGLLERSASPVESEELQKQSHNQAPVGTAPANCLSTTAINLVDAREICVTSRELHDYSCHILGPDTLSNKVGEEVGSLIGSSIGENLCPGKKLDTNGVVWNSIEAGGGSPIQFSKAQRISFLEELRRVAASFGQKARLLEQDSRDLASAVVNVQIEERMDLHLMPNTTACHVEPDKHVVRVFYEQASSEDSDPLGFNSDNCALASADEETAGNLSTSQSEDVGLDELQASSTNEYLKPLARACKSKPAIVDYESLPLIITSQIAAQKQTLTVWKDPLSSDGIVRVNSKKLCTSMVSVKDAKVACSSLYSQDYNAHKEIGGQRKGKRKWCEENTLMKVRWGTKPDGGLASPLFPSNYMEVCFECKGSLNSAEKVVCSRNDCDRVYHFSCTVDLSDVSWSCEGKLVCPQHVCYACGKSRGAKLWRCQYCSLATHESCIPCPEVTTLFHNKPGWAICWRHGSDIDNKLKTPTWDCQDIFRHLPVPEVQQEFSLAPEFIKEVMENDREPPPYFFIRRNVFLIKKKRDDADDGVGCSCQSAQDVCGDDCECRVQSMSCSKDCKCSDKCCNKPFRKDKRLKVSKTAHCGWGAFTSVAIKKDEFVIEYTGEVIDDAMCEKRLWEMKGRRSICNFYMCEIAKDFIIDATRKGNASRYLNHSCQPNCRLEKWRVDGETRVGVFAGRNIIAGEELTYDYKYVEFGPNVKCRCGAPNCRGVIGERLISNRKSNNNFPIKWGAQHKRSRHKRSFSVDEDTMF</sequence>
<feature type="domain" description="SET" evidence="8">
    <location>
        <begin position="669"/>
        <end position="787"/>
    </location>
</feature>
<dbReference type="RefSeq" id="XP_024366298.1">
    <property type="nucleotide sequence ID" value="XM_024510530.2"/>
</dbReference>
<evidence type="ECO:0000259" key="9">
    <source>
        <dbReference type="PROSITE" id="PS50868"/>
    </source>
</evidence>
<dbReference type="InterPro" id="IPR006560">
    <property type="entry name" value="AWS_dom"/>
</dbReference>
<name>A0A2K1L4D4_PHYPA</name>
<dbReference type="EnsemblPlants" id="Pp3c2_35860V3.8">
    <property type="protein sequence ID" value="Pp3c2_35860V3.8"/>
    <property type="gene ID" value="Pp3c2_35860"/>
</dbReference>
<dbReference type="EnsemblPlants" id="Pp3c2_35860V3.10">
    <property type="protein sequence ID" value="Pp3c2_35860V3.10"/>
    <property type="gene ID" value="Pp3c2_35860"/>
</dbReference>
<dbReference type="EnsemblPlants" id="Pp3c2_35860V3.5">
    <property type="protein sequence ID" value="Pp3c2_35860V3.5"/>
    <property type="gene ID" value="Pp3c2_35860"/>
</dbReference>
<organism evidence="11">
    <name type="scientific">Physcomitrium patens</name>
    <name type="common">Spreading-leaved earth moss</name>
    <name type="synonym">Physcomitrella patens</name>
    <dbReference type="NCBI Taxonomy" id="3218"/>
    <lineage>
        <taxon>Eukaryota</taxon>
        <taxon>Viridiplantae</taxon>
        <taxon>Streptophyta</taxon>
        <taxon>Embryophyta</taxon>
        <taxon>Bryophyta</taxon>
        <taxon>Bryophytina</taxon>
        <taxon>Bryopsida</taxon>
        <taxon>Funariidae</taxon>
        <taxon>Funariales</taxon>
        <taxon>Funariaceae</taxon>
        <taxon>Physcomitrium</taxon>
    </lineage>
</organism>
<dbReference type="GO" id="GO:0006355">
    <property type="term" value="P:regulation of DNA-templated transcription"/>
    <property type="evidence" value="ECO:0000318"/>
    <property type="project" value="GO_Central"/>
</dbReference>
<dbReference type="Gramene" id="Pp3c2_35860V3.8">
    <property type="protein sequence ID" value="Pp3c2_35860V3.8"/>
    <property type="gene ID" value="Pp3c2_35860"/>
</dbReference>
<dbReference type="Gramene" id="Pp3c2_35860V3.1">
    <property type="protein sequence ID" value="Pp3c2_35860V3.1"/>
    <property type="gene ID" value="Pp3c2_35860"/>
</dbReference>
<dbReference type="Gramene" id="Pp3c2_35860V3.5">
    <property type="protein sequence ID" value="Pp3c2_35860V3.5"/>
    <property type="gene ID" value="Pp3c2_35860"/>
</dbReference>
<dbReference type="InterPro" id="IPR025787">
    <property type="entry name" value="Hist-Lys_N-MeTrfase_SET2_plant"/>
</dbReference>
<dbReference type="GO" id="GO:0005634">
    <property type="term" value="C:nucleus"/>
    <property type="evidence" value="ECO:0000318"/>
    <property type="project" value="GO_Central"/>
</dbReference>
<dbReference type="Proteomes" id="UP000006727">
    <property type="component" value="Chromosome 2"/>
</dbReference>
<proteinExistence type="predicted"/>
<dbReference type="EnsemblPlants" id="Pp3c2_35860V3.1">
    <property type="protein sequence ID" value="Pp3c2_35860V3.1"/>
    <property type="gene ID" value="Pp3c2_35860"/>
</dbReference>
<dbReference type="RefSeq" id="XP_024366305.1">
    <property type="nucleotide sequence ID" value="XM_024510537.2"/>
</dbReference>
<dbReference type="RefSeq" id="XP_073387334.1">
    <property type="nucleotide sequence ID" value="XM_073531233.1"/>
</dbReference>
<reference evidence="12" key="3">
    <citation type="submission" date="2020-12" db="UniProtKB">
        <authorList>
            <consortium name="EnsemblPlants"/>
        </authorList>
    </citation>
    <scope>IDENTIFICATION</scope>
</reference>
<keyword evidence="13" id="KW-1185">Reference proteome</keyword>
<dbReference type="Gramene" id="Pp3c2_35860V3.9">
    <property type="protein sequence ID" value="Pp3c2_35860V3.9"/>
    <property type="gene ID" value="Pp3c2_35860"/>
</dbReference>
<evidence type="ECO:0000256" key="1">
    <source>
        <dbReference type="ARBA" id="ARBA00004123"/>
    </source>
</evidence>
<dbReference type="PROSITE" id="PS50280">
    <property type="entry name" value="SET"/>
    <property type="match status" value="1"/>
</dbReference>
<dbReference type="EnsemblPlants" id="Pp3c2_35860V3.4">
    <property type="protein sequence ID" value="Pp3c2_35860V3.4"/>
    <property type="gene ID" value="Pp3c2_35860"/>
</dbReference>
<dbReference type="SMART" id="SM00317">
    <property type="entry name" value="SET"/>
    <property type="match status" value="1"/>
</dbReference>
<dbReference type="RefSeq" id="XP_073387340.1">
    <property type="nucleotide sequence ID" value="XM_073531239.1"/>
</dbReference>
<evidence type="ECO:0000256" key="7">
    <source>
        <dbReference type="ARBA" id="ARBA00023242"/>
    </source>
</evidence>
<evidence type="ECO:0000259" key="10">
    <source>
        <dbReference type="PROSITE" id="PS51215"/>
    </source>
</evidence>
<evidence type="ECO:0000256" key="2">
    <source>
        <dbReference type="ARBA" id="ARBA00004286"/>
    </source>
</evidence>
<dbReference type="GO" id="GO:0032259">
    <property type="term" value="P:methylation"/>
    <property type="evidence" value="ECO:0007669"/>
    <property type="project" value="UniProtKB-KW"/>
</dbReference>
<dbReference type="EnsemblPlants" id="Pp3c2_35860V3.7">
    <property type="protein sequence ID" value="Pp3c2_35860V3.7"/>
    <property type="gene ID" value="Pp3c2_35860"/>
</dbReference>
<keyword evidence="5" id="KW-0808">Transferase</keyword>
<dbReference type="InterPro" id="IPR001214">
    <property type="entry name" value="SET_dom"/>
</dbReference>
<evidence type="ECO:0000256" key="4">
    <source>
        <dbReference type="ARBA" id="ARBA00022603"/>
    </source>
</evidence>
<dbReference type="EnsemblPlants" id="Pp3c2_35860V3.6">
    <property type="protein sequence ID" value="Pp3c2_35860V3.6"/>
    <property type="gene ID" value="Pp3c2_35860"/>
</dbReference>
<dbReference type="SUPFAM" id="SSF82199">
    <property type="entry name" value="SET domain"/>
    <property type="match status" value="1"/>
</dbReference>
<dbReference type="PaxDb" id="3218-PP1S76_183V6.1"/>
<dbReference type="Gramene" id="Pp3c2_35860V3.10">
    <property type="protein sequence ID" value="Pp3c2_35860V3.10"/>
    <property type="gene ID" value="Pp3c2_35860"/>
</dbReference>
<dbReference type="Gramene" id="Pp3c2_35860V3.12">
    <property type="protein sequence ID" value="Pp3c2_35860V3.12"/>
    <property type="gene ID" value="Pp3c2_35860"/>
</dbReference>
<evidence type="ECO:0008006" key="14">
    <source>
        <dbReference type="Google" id="ProtNLM"/>
    </source>
</evidence>
<dbReference type="GO" id="GO:0000785">
    <property type="term" value="C:chromatin"/>
    <property type="evidence" value="ECO:0000318"/>
    <property type="project" value="GO_Central"/>
</dbReference>
<evidence type="ECO:0000256" key="5">
    <source>
        <dbReference type="ARBA" id="ARBA00022679"/>
    </source>
</evidence>
<dbReference type="GO" id="GO:0046975">
    <property type="term" value="F:histone H3K36 methyltransferase activity"/>
    <property type="evidence" value="ECO:0000318"/>
    <property type="project" value="GO_Central"/>
</dbReference>
<dbReference type="GeneID" id="112277788"/>
<accession>A0A2K1L4D4</accession>
<dbReference type="PANTHER" id="PTHR22884">
    <property type="entry name" value="SET DOMAIN PROTEINS"/>
    <property type="match status" value="1"/>
</dbReference>
<dbReference type="SMART" id="SM00570">
    <property type="entry name" value="AWS"/>
    <property type="match status" value="1"/>
</dbReference>
<dbReference type="Gene3D" id="3.30.40.10">
    <property type="entry name" value="Zinc/RING finger domain, C3HC4 (zinc finger)"/>
    <property type="match status" value="1"/>
</dbReference>
<dbReference type="EnsemblPlants" id="Pp3c2_35860V3.12">
    <property type="protein sequence ID" value="Pp3c2_35860V3.12"/>
    <property type="gene ID" value="Pp3c2_35860"/>
</dbReference>
<dbReference type="Gramene" id="Pp3c2_35860V3.7">
    <property type="protein sequence ID" value="Pp3c2_35860V3.7"/>
    <property type="gene ID" value="Pp3c2_35860"/>
</dbReference>
<feature type="domain" description="AWS" evidence="10">
    <location>
        <begin position="623"/>
        <end position="669"/>
    </location>
</feature>
<gene>
    <name evidence="12" type="primary">LOC112277788</name>
    <name evidence="11" type="ORF">PHYPA_003683</name>
</gene>
<dbReference type="InterPro" id="IPR050777">
    <property type="entry name" value="SET2_Histone-Lys_MeTrsfase"/>
</dbReference>
<comment type="subcellular location">
    <subcellularLocation>
        <location evidence="2">Chromosome</location>
    </subcellularLocation>
    <subcellularLocation>
        <location evidence="1">Nucleus</location>
    </subcellularLocation>
</comment>
<keyword evidence="4" id="KW-0489">Methyltransferase</keyword>
<evidence type="ECO:0000256" key="3">
    <source>
        <dbReference type="ARBA" id="ARBA00022454"/>
    </source>
</evidence>
<feature type="domain" description="Post-SET" evidence="9">
    <location>
        <begin position="793"/>
        <end position="809"/>
    </location>
</feature>
<dbReference type="AlphaFoldDB" id="A0A2K1L4D4"/>
<dbReference type="InterPro" id="IPR003616">
    <property type="entry name" value="Post-SET_dom"/>
</dbReference>
<keyword evidence="3" id="KW-0158">Chromosome</keyword>
<dbReference type="PROSITE" id="PS50868">
    <property type="entry name" value="POST_SET"/>
    <property type="match status" value="1"/>
</dbReference>
<keyword evidence="7" id="KW-0539">Nucleus</keyword>
<dbReference type="PROSITE" id="PS51215">
    <property type="entry name" value="AWS"/>
    <property type="match status" value="1"/>
</dbReference>
<dbReference type="EMBL" id="ABEU02000002">
    <property type="protein sequence ID" value="PNR60890.1"/>
    <property type="molecule type" value="Genomic_DNA"/>
</dbReference>
<dbReference type="Gene3D" id="2.170.270.10">
    <property type="entry name" value="SET domain"/>
    <property type="match status" value="1"/>
</dbReference>
<evidence type="ECO:0000313" key="13">
    <source>
        <dbReference type="Proteomes" id="UP000006727"/>
    </source>
</evidence>
<dbReference type="PROSITE" id="PS51578">
    <property type="entry name" value="SAM_MT43_SET2_2"/>
    <property type="match status" value="1"/>
</dbReference>
<reference evidence="11 13" key="2">
    <citation type="journal article" date="2018" name="Plant J.">
        <title>The Physcomitrella patens chromosome-scale assembly reveals moss genome structure and evolution.</title>
        <authorList>
            <person name="Lang D."/>
            <person name="Ullrich K.K."/>
            <person name="Murat F."/>
            <person name="Fuchs J."/>
            <person name="Jenkins J."/>
            <person name="Haas F.B."/>
            <person name="Piednoel M."/>
            <person name="Gundlach H."/>
            <person name="Van Bel M."/>
            <person name="Meyberg R."/>
            <person name="Vives C."/>
            <person name="Morata J."/>
            <person name="Symeonidi A."/>
            <person name="Hiss M."/>
            <person name="Muchero W."/>
            <person name="Kamisugi Y."/>
            <person name="Saleh O."/>
            <person name="Blanc G."/>
            <person name="Decker E.L."/>
            <person name="van Gessel N."/>
            <person name="Grimwood J."/>
            <person name="Hayes R.D."/>
            <person name="Graham S.W."/>
            <person name="Gunter L.E."/>
            <person name="McDaniel S.F."/>
            <person name="Hoernstein S.N.W."/>
            <person name="Larsson A."/>
            <person name="Li F.W."/>
            <person name="Perroud P.F."/>
            <person name="Phillips J."/>
            <person name="Ranjan P."/>
            <person name="Rokshar D.S."/>
            <person name="Rothfels C.J."/>
            <person name="Schneider L."/>
            <person name="Shu S."/>
            <person name="Stevenson D.W."/>
            <person name="Thummler F."/>
            <person name="Tillich M."/>
            <person name="Villarreal Aguilar J.C."/>
            <person name="Widiez T."/>
            <person name="Wong G.K."/>
            <person name="Wymore A."/>
            <person name="Zhang Y."/>
            <person name="Zimmer A.D."/>
            <person name="Quatrano R.S."/>
            <person name="Mayer K.F.X."/>
            <person name="Goodstein D."/>
            <person name="Casacuberta J.M."/>
            <person name="Vandepoele K."/>
            <person name="Reski R."/>
            <person name="Cuming A.C."/>
            <person name="Tuskan G.A."/>
            <person name="Maumus F."/>
            <person name="Salse J."/>
            <person name="Schmutz J."/>
            <person name="Rensing S.A."/>
        </authorList>
    </citation>
    <scope>NUCLEOTIDE SEQUENCE [LARGE SCALE GENOMIC DNA]</scope>
    <source>
        <strain evidence="12 13">cv. Gransden 2004</strain>
    </source>
</reference>
<reference evidence="11 13" key="1">
    <citation type="journal article" date="2008" name="Science">
        <title>The Physcomitrella genome reveals evolutionary insights into the conquest of land by plants.</title>
        <authorList>
            <person name="Rensing S."/>
            <person name="Lang D."/>
            <person name="Zimmer A."/>
            <person name="Terry A."/>
            <person name="Salamov A."/>
            <person name="Shapiro H."/>
            <person name="Nishiyama T."/>
            <person name="Perroud P.-F."/>
            <person name="Lindquist E."/>
            <person name="Kamisugi Y."/>
            <person name="Tanahashi T."/>
            <person name="Sakakibara K."/>
            <person name="Fujita T."/>
            <person name="Oishi K."/>
            <person name="Shin-I T."/>
            <person name="Kuroki Y."/>
            <person name="Toyoda A."/>
            <person name="Suzuki Y."/>
            <person name="Hashimoto A."/>
            <person name="Yamaguchi K."/>
            <person name="Sugano A."/>
            <person name="Kohara Y."/>
            <person name="Fujiyama A."/>
            <person name="Anterola A."/>
            <person name="Aoki S."/>
            <person name="Ashton N."/>
            <person name="Barbazuk W.B."/>
            <person name="Barker E."/>
            <person name="Bennetzen J."/>
            <person name="Bezanilla M."/>
            <person name="Blankenship R."/>
            <person name="Cho S.H."/>
            <person name="Dutcher S."/>
            <person name="Estelle M."/>
            <person name="Fawcett J.A."/>
            <person name="Gundlach H."/>
            <person name="Hanada K."/>
            <person name="Heyl A."/>
            <person name="Hicks K.A."/>
            <person name="Hugh J."/>
            <person name="Lohr M."/>
            <person name="Mayer K."/>
            <person name="Melkozernov A."/>
            <person name="Murata T."/>
            <person name="Nelson D."/>
            <person name="Pils B."/>
            <person name="Prigge M."/>
            <person name="Reiss B."/>
            <person name="Renner T."/>
            <person name="Rombauts S."/>
            <person name="Rushton P."/>
            <person name="Sanderfoot A."/>
            <person name="Schween G."/>
            <person name="Shiu S.-H."/>
            <person name="Stueber K."/>
            <person name="Theodoulou F.L."/>
            <person name="Tu H."/>
            <person name="Van de Peer Y."/>
            <person name="Verrier P.J."/>
            <person name="Waters E."/>
            <person name="Wood A."/>
            <person name="Yang L."/>
            <person name="Cove D."/>
            <person name="Cuming A."/>
            <person name="Hasebe M."/>
            <person name="Lucas S."/>
            <person name="Mishler D.B."/>
            <person name="Reski R."/>
            <person name="Grigoriev I."/>
            <person name="Quatrano R.S."/>
            <person name="Boore J.L."/>
        </authorList>
    </citation>
    <scope>NUCLEOTIDE SEQUENCE [LARGE SCALE GENOMIC DNA]</scope>
    <source>
        <strain evidence="12 13">cv. Gransden 2004</strain>
    </source>
</reference>
<keyword evidence="6" id="KW-0949">S-adenosyl-L-methionine</keyword>
<dbReference type="SMART" id="SM00508">
    <property type="entry name" value="PostSET"/>
    <property type="match status" value="1"/>
</dbReference>
<evidence type="ECO:0000259" key="8">
    <source>
        <dbReference type="PROSITE" id="PS50280"/>
    </source>
</evidence>
<protein>
    <recommendedName>
        <fullName evidence="14">Histone-lysine N-methyltransferase</fullName>
    </recommendedName>
</protein>
<dbReference type="InterPro" id="IPR013083">
    <property type="entry name" value="Znf_RING/FYVE/PHD"/>
</dbReference>
<dbReference type="FunFam" id="2.170.270.10:FF:000043">
    <property type="entry name" value="Histone-lysine N-methyltransferase"/>
    <property type="match status" value="1"/>
</dbReference>
<evidence type="ECO:0000313" key="11">
    <source>
        <dbReference type="EMBL" id="PNR60890.1"/>
    </source>
</evidence>